<keyword evidence="1" id="KW-0812">Transmembrane</keyword>
<evidence type="ECO:0000256" key="1">
    <source>
        <dbReference type="SAM" id="Phobius"/>
    </source>
</evidence>
<accession>A0ABV7GS44</accession>
<feature type="transmembrane region" description="Helical" evidence="1">
    <location>
        <begin position="7"/>
        <end position="25"/>
    </location>
</feature>
<dbReference type="InterPro" id="IPR001853">
    <property type="entry name" value="DSBA-like_thioredoxin_dom"/>
</dbReference>
<dbReference type="RefSeq" id="WP_275633100.1">
    <property type="nucleotide sequence ID" value="NZ_JARGYD010000004.1"/>
</dbReference>
<dbReference type="Gene3D" id="3.40.30.10">
    <property type="entry name" value="Glutaredoxin"/>
    <property type="match status" value="1"/>
</dbReference>
<name>A0ABV7GS44_9RHOB</name>
<evidence type="ECO:0000259" key="2">
    <source>
        <dbReference type="Pfam" id="PF01323"/>
    </source>
</evidence>
<dbReference type="InterPro" id="IPR036249">
    <property type="entry name" value="Thioredoxin-like_sf"/>
</dbReference>
<protein>
    <submittedName>
        <fullName evidence="3">DsbA family protein</fullName>
    </submittedName>
</protein>
<comment type="caution">
    <text evidence="3">The sequence shown here is derived from an EMBL/GenBank/DDBJ whole genome shotgun (WGS) entry which is preliminary data.</text>
</comment>
<dbReference type="EMBL" id="JBHRTB010000010">
    <property type="protein sequence ID" value="MFC3143123.1"/>
    <property type="molecule type" value="Genomic_DNA"/>
</dbReference>
<evidence type="ECO:0000313" key="3">
    <source>
        <dbReference type="EMBL" id="MFC3143123.1"/>
    </source>
</evidence>
<feature type="domain" description="DSBA-like thioredoxin" evidence="2">
    <location>
        <begin position="101"/>
        <end position="244"/>
    </location>
</feature>
<dbReference type="Pfam" id="PF01323">
    <property type="entry name" value="DSBA"/>
    <property type="match status" value="1"/>
</dbReference>
<dbReference type="Proteomes" id="UP001595632">
    <property type="component" value="Unassembled WGS sequence"/>
</dbReference>
<evidence type="ECO:0000313" key="4">
    <source>
        <dbReference type="Proteomes" id="UP001595632"/>
    </source>
</evidence>
<keyword evidence="1" id="KW-0472">Membrane</keyword>
<sequence length="256" mass="27493">MTGITRRCFIVVGGIVAIGAGYPFARKFAGHFTPPPEFEPISDPAGFRRVSGGSSSLGAAPFAGLDGTSEEFSGLPVTEVRDSICTALYGEEPLAPGTVPVASFSDFYCPYCRVQTKELARLEDRMGYKVRVAWHELPLLSEASLLASRAALAAKRQGAYVRFQERLISTPFRANPGYLKALSEEIGISYLRLTADMNSDEVGHDIRVSAALADIFGFVGTPALVIGRTVIQGQVGAATLKKIIELERADGWSQVC</sequence>
<keyword evidence="4" id="KW-1185">Reference proteome</keyword>
<gene>
    <name evidence="3" type="ORF">ACFOGP_10405</name>
</gene>
<proteinExistence type="predicted"/>
<organism evidence="3 4">
    <name type="scientific">Psychromarinibacter halotolerans</name>
    <dbReference type="NCBI Taxonomy" id="1775175"/>
    <lineage>
        <taxon>Bacteria</taxon>
        <taxon>Pseudomonadati</taxon>
        <taxon>Pseudomonadota</taxon>
        <taxon>Alphaproteobacteria</taxon>
        <taxon>Rhodobacterales</taxon>
        <taxon>Paracoccaceae</taxon>
        <taxon>Psychromarinibacter</taxon>
    </lineage>
</organism>
<keyword evidence="1" id="KW-1133">Transmembrane helix</keyword>
<reference evidence="4" key="1">
    <citation type="journal article" date="2019" name="Int. J. Syst. Evol. Microbiol.">
        <title>The Global Catalogue of Microorganisms (GCM) 10K type strain sequencing project: providing services to taxonomists for standard genome sequencing and annotation.</title>
        <authorList>
            <consortium name="The Broad Institute Genomics Platform"/>
            <consortium name="The Broad Institute Genome Sequencing Center for Infectious Disease"/>
            <person name="Wu L."/>
            <person name="Ma J."/>
        </authorList>
    </citation>
    <scope>NUCLEOTIDE SEQUENCE [LARGE SCALE GENOMIC DNA]</scope>
    <source>
        <strain evidence="4">KCTC 52366</strain>
    </source>
</reference>
<dbReference type="SUPFAM" id="SSF52833">
    <property type="entry name" value="Thioredoxin-like"/>
    <property type="match status" value="1"/>
</dbReference>